<proteinExistence type="predicted"/>
<dbReference type="Gene3D" id="2.60.120.10">
    <property type="entry name" value="Jelly Rolls"/>
    <property type="match status" value="1"/>
</dbReference>
<dbReference type="OrthoDB" id="758145at2"/>
<organism evidence="2 3">
    <name type="scientific">Solitalea longa</name>
    <dbReference type="NCBI Taxonomy" id="2079460"/>
    <lineage>
        <taxon>Bacteria</taxon>
        <taxon>Pseudomonadati</taxon>
        <taxon>Bacteroidota</taxon>
        <taxon>Sphingobacteriia</taxon>
        <taxon>Sphingobacteriales</taxon>
        <taxon>Sphingobacteriaceae</taxon>
        <taxon>Solitalea</taxon>
    </lineage>
</organism>
<accession>A0A2S4ZZK5</accession>
<sequence>MQSLLKPKHLHMHSALFNLLSQFNKFSSDELQLIEAQLVVRKVKENEFLLERGAVCREILFITEGLVRTLIHNNDGEEQTHYFIKENQFIADLESFNNLTPATESIQAVCDSTLIVLSKKSIDLLIASIPQWKETMLQIAQKALMEKIYTRNAYLGVDATARYLKFITEQGDIALCAPQSIIASYLGITPQSLSRIRKQVR</sequence>
<evidence type="ECO:0000259" key="1">
    <source>
        <dbReference type="PROSITE" id="PS50042"/>
    </source>
</evidence>
<feature type="domain" description="Cyclic nucleotide-binding" evidence="1">
    <location>
        <begin position="22"/>
        <end position="126"/>
    </location>
</feature>
<reference evidence="2 3" key="1">
    <citation type="submission" date="2018-01" db="EMBL/GenBank/DDBJ databases">
        <authorList>
            <person name="Gaut B.S."/>
            <person name="Morton B.R."/>
            <person name="Clegg M.T."/>
            <person name="Duvall M.R."/>
        </authorList>
    </citation>
    <scope>NUCLEOTIDE SEQUENCE [LARGE SCALE GENOMIC DNA]</scope>
    <source>
        <strain evidence="2 3">HR-AV</strain>
    </source>
</reference>
<dbReference type="SUPFAM" id="SSF51206">
    <property type="entry name" value="cAMP-binding domain-like"/>
    <property type="match status" value="1"/>
</dbReference>
<dbReference type="EMBL" id="PQVF01000009">
    <property type="protein sequence ID" value="POY35746.1"/>
    <property type="molecule type" value="Genomic_DNA"/>
</dbReference>
<gene>
    <name evidence="2" type="ORF">C3K47_13380</name>
</gene>
<dbReference type="AlphaFoldDB" id="A0A2S4ZZK5"/>
<dbReference type="InterPro" id="IPR014710">
    <property type="entry name" value="RmlC-like_jellyroll"/>
</dbReference>
<protein>
    <submittedName>
        <fullName evidence="2">Crp/Fnr family transcriptional regulator</fullName>
    </submittedName>
</protein>
<dbReference type="InterPro" id="IPR000595">
    <property type="entry name" value="cNMP-bd_dom"/>
</dbReference>
<dbReference type="PROSITE" id="PS50042">
    <property type="entry name" value="CNMP_BINDING_3"/>
    <property type="match status" value="1"/>
</dbReference>
<dbReference type="InterPro" id="IPR018490">
    <property type="entry name" value="cNMP-bd_dom_sf"/>
</dbReference>
<dbReference type="Proteomes" id="UP000236893">
    <property type="component" value="Unassembled WGS sequence"/>
</dbReference>
<name>A0A2S4ZZK5_9SPHI</name>
<keyword evidence="3" id="KW-1185">Reference proteome</keyword>
<evidence type="ECO:0000313" key="3">
    <source>
        <dbReference type="Proteomes" id="UP000236893"/>
    </source>
</evidence>
<evidence type="ECO:0000313" key="2">
    <source>
        <dbReference type="EMBL" id="POY35746.1"/>
    </source>
</evidence>
<dbReference type="Pfam" id="PF00027">
    <property type="entry name" value="cNMP_binding"/>
    <property type="match status" value="1"/>
</dbReference>
<dbReference type="SMART" id="SM00100">
    <property type="entry name" value="cNMP"/>
    <property type="match status" value="1"/>
</dbReference>
<comment type="caution">
    <text evidence="2">The sequence shown here is derived from an EMBL/GenBank/DDBJ whole genome shotgun (WGS) entry which is preliminary data.</text>
</comment>